<evidence type="ECO:0000313" key="3">
    <source>
        <dbReference type="Proteomes" id="UP000197215"/>
    </source>
</evidence>
<dbReference type="EMBL" id="FYEX01000001">
    <property type="protein sequence ID" value="SNC60660.1"/>
    <property type="molecule type" value="Genomic_DNA"/>
</dbReference>
<protein>
    <recommendedName>
        <fullName evidence="4">DUF2325 domain-containing protein</fullName>
    </recommendedName>
</protein>
<accession>A0A212T470</accession>
<organism evidence="2 3">
    <name type="scientific">Polynucleobacter victoriensis</name>
    <dbReference type="NCBI Taxonomy" id="2049319"/>
    <lineage>
        <taxon>Bacteria</taxon>
        <taxon>Pseudomonadati</taxon>
        <taxon>Pseudomonadota</taxon>
        <taxon>Betaproteobacteria</taxon>
        <taxon>Burkholderiales</taxon>
        <taxon>Burkholderiaceae</taxon>
        <taxon>Polynucleobacter</taxon>
    </lineage>
</organism>
<evidence type="ECO:0000256" key="1">
    <source>
        <dbReference type="ARBA" id="ARBA00007189"/>
    </source>
</evidence>
<comment type="similarity">
    <text evidence="1">Belongs to the UPF0751 family.</text>
</comment>
<sequence length="96" mass="10990">MAVLIVGGDRISNIRDYLNNHGYQNVNHWAARRNSDCHKVIPKNTKLIVVLTDFLNHGMAKRLRRDASQMGLPVVFSKNSVSDLSYAFERFSHLIH</sequence>
<evidence type="ECO:0000313" key="2">
    <source>
        <dbReference type="EMBL" id="SNC60660.1"/>
    </source>
</evidence>
<dbReference type="InterPro" id="IPR016772">
    <property type="entry name" value="UCP020408"/>
</dbReference>
<name>A0A212T470_9BURK</name>
<reference evidence="2 3" key="1">
    <citation type="submission" date="2017-06" db="EMBL/GenBank/DDBJ databases">
        <authorList>
            <person name="Kim H.J."/>
            <person name="Triplett B.A."/>
        </authorList>
    </citation>
    <scope>NUCLEOTIDE SEQUENCE [LARGE SCALE GENOMIC DNA]</scope>
    <source>
        <strain evidence="2 3">MWH-VicM1</strain>
    </source>
</reference>
<dbReference type="OrthoDB" id="8592530at2"/>
<dbReference type="Proteomes" id="UP000197215">
    <property type="component" value="Unassembled WGS sequence"/>
</dbReference>
<dbReference type="AlphaFoldDB" id="A0A212T470"/>
<proteinExistence type="inferred from homology"/>
<dbReference type="RefSeq" id="WP_088812165.1">
    <property type="nucleotide sequence ID" value="NZ_FYEX01000001.1"/>
</dbReference>
<dbReference type="Pfam" id="PF10087">
    <property type="entry name" value="DUF2325"/>
    <property type="match status" value="1"/>
</dbReference>
<gene>
    <name evidence="2" type="ORF">SAMN06295916_0321</name>
</gene>
<evidence type="ECO:0008006" key="4">
    <source>
        <dbReference type="Google" id="ProtNLM"/>
    </source>
</evidence>
<keyword evidence="3" id="KW-1185">Reference proteome</keyword>